<dbReference type="AlphaFoldDB" id="A0A9W8C8U1"/>
<dbReference type="EMBL" id="JAFHDT010000004">
    <property type="protein sequence ID" value="KAI7810644.1"/>
    <property type="molecule type" value="Genomic_DNA"/>
</dbReference>
<keyword evidence="2" id="KW-1185">Reference proteome</keyword>
<evidence type="ECO:0000313" key="1">
    <source>
        <dbReference type="EMBL" id="KAI7810644.1"/>
    </source>
</evidence>
<dbReference type="PANTHER" id="PTHR33053:SF26">
    <property type="entry name" value="TRANSPOSASE DOMAIN-CONTAINING PROTEIN"/>
    <property type="match status" value="1"/>
</dbReference>
<proteinExistence type="predicted"/>
<protein>
    <submittedName>
        <fullName evidence="1">Uncharacterized protein</fullName>
    </submittedName>
</protein>
<comment type="caution">
    <text evidence="1">The sequence shown here is derived from an EMBL/GenBank/DDBJ whole genome shotgun (WGS) entry which is preliminary data.</text>
</comment>
<accession>A0A9W8C8U1</accession>
<organism evidence="1 2">
    <name type="scientific">Triplophysa rosa</name>
    <name type="common">Cave loach</name>
    <dbReference type="NCBI Taxonomy" id="992332"/>
    <lineage>
        <taxon>Eukaryota</taxon>
        <taxon>Metazoa</taxon>
        <taxon>Chordata</taxon>
        <taxon>Craniata</taxon>
        <taxon>Vertebrata</taxon>
        <taxon>Euteleostomi</taxon>
        <taxon>Actinopterygii</taxon>
        <taxon>Neopterygii</taxon>
        <taxon>Teleostei</taxon>
        <taxon>Ostariophysi</taxon>
        <taxon>Cypriniformes</taxon>
        <taxon>Nemacheilidae</taxon>
        <taxon>Triplophysa</taxon>
    </lineage>
</organism>
<sequence length="290" mass="33826">MPAEFARQPRSLTELDRWKATELRQFLLYTGPLVLQDVLSQEQYYHFLSLTIGMSILLDENDSRRAHYLAYAQSLLEHFVDTCSELYGETFPTYNIHSIKHIADDVFNFKCSLNELSAFPFENHLQSIKKLVRNGKNPVAQVTKRLAEKANSHKHMKQWRGKPYFISAKAPNHCFMLQTEQVVFVREKRQDGLLVVDVIDTHVTRQLFDLPCESKLINIVYVKDRDLIRAKRRLMESKNLHKKAVCLPHAQGFAIFPLLHSCKFALSPHHPINMAWPPHQKQPQKQTRIK</sequence>
<reference evidence="1" key="1">
    <citation type="submission" date="2021-02" db="EMBL/GenBank/DDBJ databases">
        <title>Comparative genomics reveals that relaxation of natural selection precedes convergent phenotypic evolution of cavefish.</title>
        <authorList>
            <person name="Peng Z."/>
        </authorList>
    </citation>
    <scope>NUCLEOTIDE SEQUENCE</scope>
    <source>
        <tissue evidence="1">Muscle</tissue>
    </source>
</reference>
<name>A0A9W8C8U1_TRIRA</name>
<gene>
    <name evidence="1" type="ORF">IRJ41_004681</name>
</gene>
<dbReference type="Proteomes" id="UP001059041">
    <property type="component" value="Linkage Group LG4"/>
</dbReference>
<dbReference type="PANTHER" id="PTHR33053">
    <property type="entry name" value="PROTEIN, PUTATIVE-RELATED"/>
    <property type="match status" value="1"/>
</dbReference>
<evidence type="ECO:0000313" key="2">
    <source>
        <dbReference type="Proteomes" id="UP001059041"/>
    </source>
</evidence>